<dbReference type="InParanoid" id="W0RJN3"/>
<keyword evidence="1" id="KW-0001">2Fe-2S</keyword>
<keyword evidence="2" id="KW-0479">Metal-binding</keyword>
<gene>
    <name evidence="9" type="ORF">J421_2086</name>
</gene>
<dbReference type="KEGG" id="gba:J421_2086"/>
<keyword evidence="4" id="KW-0411">Iron-sulfur</keyword>
<dbReference type="PROSITE" id="PS51296">
    <property type="entry name" value="RIESKE"/>
    <property type="match status" value="1"/>
</dbReference>
<proteinExistence type="inferred from homology"/>
<dbReference type="OrthoDB" id="9800167at2"/>
<dbReference type="InterPro" id="IPR017941">
    <property type="entry name" value="Rieske_2Fe-2S"/>
</dbReference>
<dbReference type="EMBL" id="CP007128">
    <property type="protein sequence ID" value="AHG89623.1"/>
    <property type="molecule type" value="Genomic_DNA"/>
</dbReference>
<accession>W0RJN3</accession>
<evidence type="ECO:0000259" key="8">
    <source>
        <dbReference type="PROSITE" id="PS51296"/>
    </source>
</evidence>
<dbReference type="HOGENOM" id="CLU_055690_5_3_0"/>
<comment type="cofactor">
    <cofactor evidence="5">
        <name>[2Fe-2S] cluster</name>
        <dbReference type="ChEBI" id="CHEBI:190135"/>
    </cofactor>
</comment>
<dbReference type="Gene3D" id="2.102.10.10">
    <property type="entry name" value="Rieske [2Fe-2S] iron-sulphur domain"/>
    <property type="match status" value="1"/>
</dbReference>
<sequence>MTDVARPADATDATDVPPGFERAARLDDVPATGLLGVEMPRDRVCIARLGDEVYAFEDRCSHALYPMSRGELRADGTLVCGWHGATFDCRTGAVCRGPASIDLQQYDVLIRDGDVYVRLRS</sequence>
<reference evidence="9 10" key="1">
    <citation type="journal article" date="2014" name="Genome Announc.">
        <title>Genome Sequence and Methylome of Soil Bacterium Gemmatirosa kalamazoonensis KBS708T, a Member of the Rarely Cultivated Gemmatimonadetes Phylum.</title>
        <authorList>
            <person name="Debruyn J.M."/>
            <person name="Radosevich M."/>
            <person name="Wommack K.E."/>
            <person name="Polson S.W."/>
            <person name="Hauser L.J."/>
            <person name="Fawaz M.N."/>
            <person name="Korlach J."/>
            <person name="Tsai Y.C."/>
        </authorList>
    </citation>
    <scope>NUCLEOTIDE SEQUENCE [LARGE SCALE GENOMIC DNA]</scope>
    <source>
        <strain evidence="9 10">KBS708</strain>
    </source>
</reference>
<dbReference type="Proteomes" id="UP000019151">
    <property type="component" value="Chromosome"/>
</dbReference>
<evidence type="ECO:0000313" key="9">
    <source>
        <dbReference type="EMBL" id="AHG89623.1"/>
    </source>
</evidence>
<dbReference type="PANTHER" id="PTHR21496">
    <property type="entry name" value="FERREDOXIN-RELATED"/>
    <property type="match status" value="1"/>
</dbReference>
<protein>
    <submittedName>
        <fullName evidence="9">Rieske [2Fe-2S] iron-sulfur domain-containing protein</fullName>
    </submittedName>
</protein>
<dbReference type="eggNOG" id="COG2146">
    <property type="taxonomic scope" value="Bacteria"/>
</dbReference>
<feature type="region of interest" description="Disordered" evidence="7">
    <location>
        <begin position="1"/>
        <end position="22"/>
    </location>
</feature>
<comment type="similarity">
    <text evidence="6">Belongs to the bacterial ring-hydroxylating dioxygenase ferredoxin component family.</text>
</comment>
<evidence type="ECO:0000256" key="7">
    <source>
        <dbReference type="SAM" id="MobiDB-lite"/>
    </source>
</evidence>
<dbReference type="AlphaFoldDB" id="W0RJN3"/>
<evidence type="ECO:0000256" key="2">
    <source>
        <dbReference type="ARBA" id="ARBA00022723"/>
    </source>
</evidence>
<evidence type="ECO:0000256" key="4">
    <source>
        <dbReference type="ARBA" id="ARBA00023014"/>
    </source>
</evidence>
<dbReference type="SUPFAM" id="SSF50022">
    <property type="entry name" value="ISP domain"/>
    <property type="match status" value="1"/>
</dbReference>
<evidence type="ECO:0000256" key="5">
    <source>
        <dbReference type="ARBA" id="ARBA00034078"/>
    </source>
</evidence>
<keyword evidence="10" id="KW-1185">Reference proteome</keyword>
<dbReference type="PANTHER" id="PTHR21496:SF0">
    <property type="entry name" value="RIESKE DOMAIN-CONTAINING PROTEIN"/>
    <property type="match status" value="1"/>
</dbReference>
<evidence type="ECO:0000313" key="10">
    <source>
        <dbReference type="Proteomes" id="UP000019151"/>
    </source>
</evidence>
<name>W0RJN3_9BACT</name>
<dbReference type="GO" id="GO:0046872">
    <property type="term" value="F:metal ion binding"/>
    <property type="evidence" value="ECO:0007669"/>
    <property type="project" value="UniProtKB-KW"/>
</dbReference>
<dbReference type="InterPro" id="IPR036922">
    <property type="entry name" value="Rieske_2Fe-2S_sf"/>
</dbReference>
<evidence type="ECO:0000256" key="6">
    <source>
        <dbReference type="ARBA" id="ARBA00038001"/>
    </source>
</evidence>
<dbReference type="RefSeq" id="WP_025411114.1">
    <property type="nucleotide sequence ID" value="NZ_CP007128.1"/>
</dbReference>
<feature type="domain" description="Rieske" evidence="8">
    <location>
        <begin position="21"/>
        <end position="117"/>
    </location>
</feature>
<evidence type="ECO:0000256" key="1">
    <source>
        <dbReference type="ARBA" id="ARBA00022714"/>
    </source>
</evidence>
<keyword evidence="3" id="KW-0408">Iron</keyword>
<dbReference type="Pfam" id="PF00355">
    <property type="entry name" value="Rieske"/>
    <property type="match status" value="1"/>
</dbReference>
<organism evidence="9 10">
    <name type="scientific">Gemmatirosa kalamazoonensis</name>
    <dbReference type="NCBI Taxonomy" id="861299"/>
    <lineage>
        <taxon>Bacteria</taxon>
        <taxon>Pseudomonadati</taxon>
        <taxon>Gemmatimonadota</taxon>
        <taxon>Gemmatimonadia</taxon>
        <taxon>Gemmatimonadales</taxon>
        <taxon>Gemmatimonadaceae</taxon>
        <taxon>Gemmatirosa</taxon>
    </lineage>
</organism>
<evidence type="ECO:0000256" key="3">
    <source>
        <dbReference type="ARBA" id="ARBA00023004"/>
    </source>
</evidence>
<dbReference type="STRING" id="861299.J421_2086"/>
<dbReference type="GO" id="GO:0051537">
    <property type="term" value="F:2 iron, 2 sulfur cluster binding"/>
    <property type="evidence" value="ECO:0007669"/>
    <property type="project" value="UniProtKB-KW"/>
</dbReference>